<evidence type="ECO:0000313" key="2">
    <source>
        <dbReference type="EnsemblProtists" id="EOD33504"/>
    </source>
</evidence>
<accession>A0A0D3KCL9</accession>
<protein>
    <recommendedName>
        <fullName evidence="4">Ubiquitin-like domain-containing protein</fullName>
    </recommendedName>
</protein>
<proteinExistence type="predicted"/>
<evidence type="ECO:0000256" key="1">
    <source>
        <dbReference type="SAM" id="MobiDB-lite"/>
    </source>
</evidence>
<feature type="compositionally biased region" description="Gly residues" evidence="1">
    <location>
        <begin position="171"/>
        <end position="182"/>
    </location>
</feature>
<name>A0A0D3KCL9_EMIH1</name>
<reference evidence="2" key="2">
    <citation type="submission" date="2024-10" db="UniProtKB">
        <authorList>
            <consortium name="EnsemblProtists"/>
        </authorList>
    </citation>
    <scope>IDENTIFICATION</scope>
</reference>
<dbReference type="Proteomes" id="UP000013827">
    <property type="component" value="Unassembled WGS sequence"/>
</dbReference>
<reference evidence="3" key="1">
    <citation type="journal article" date="2013" name="Nature">
        <title>Pan genome of the phytoplankton Emiliania underpins its global distribution.</title>
        <authorList>
            <person name="Read B.A."/>
            <person name="Kegel J."/>
            <person name="Klute M.J."/>
            <person name="Kuo A."/>
            <person name="Lefebvre S.C."/>
            <person name="Maumus F."/>
            <person name="Mayer C."/>
            <person name="Miller J."/>
            <person name="Monier A."/>
            <person name="Salamov A."/>
            <person name="Young J."/>
            <person name="Aguilar M."/>
            <person name="Claverie J.M."/>
            <person name="Frickenhaus S."/>
            <person name="Gonzalez K."/>
            <person name="Herman E.K."/>
            <person name="Lin Y.C."/>
            <person name="Napier J."/>
            <person name="Ogata H."/>
            <person name="Sarno A.F."/>
            <person name="Shmutz J."/>
            <person name="Schroeder D."/>
            <person name="de Vargas C."/>
            <person name="Verret F."/>
            <person name="von Dassow P."/>
            <person name="Valentin K."/>
            <person name="Van de Peer Y."/>
            <person name="Wheeler G."/>
            <person name="Dacks J.B."/>
            <person name="Delwiche C.F."/>
            <person name="Dyhrman S.T."/>
            <person name="Glockner G."/>
            <person name="John U."/>
            <person name="Richards T."/>
            <person name="Worden A.Z."/>
            <person name="Zhang X."/>
            <person name="Grigoriev I.V."/>
            <person name="Allen A.E."/>
            <person name="Bidle K."/>
            <person name="Borodovsky M."/>
            <person name="Bowler C."/>
            <person name="Brownlee C."/>
            <person name="Cock J.M."/>
            <person name="Elias M."/>
            <person name="Gladyshev V.N."/>
            <person name="Groth M."/>
            <person name="Guda C."/>
            <person name="Hadaegh A."/>
            <person name="Iglesias-Rodriguez M.D."/>
            <person name="Jenkins J."/>
            <person name="Jones B.M."/>
            <person name="Lawson T."/>
            <person name="Leese F."/>
            <person name="Lindquist E."/>
            <person name="Lobanov A."/>
            <person name="Lomsadze A."/>
            <person name="Malik S.B."/>
            <person name="Marsh M.E."/>
            <person name="Mackinder L."/>
            <person name="Mock T."/>
            <person name="Mueller-Roeber B."/>
            <person name="Pagarete A."/>
            <person name="Parker M."/>
            <person name="Probert I."/>
            <person name="Quesneville H."/>
            <person name="Raines C."/>
            <person name="Rensing S.A."/>
            <person name="Riano-Pachon D.M."/>
            <person name="Richier S."/>
            <person name="Rokitta S."/>
            <person name="Shiraiwa Y."/>
            <person name="Soanes D.M."/>
            <person name="van der Giezen M."/>
            <person name="Wahlund T.M."/>
            <person name="Williams B."/>
            <person name="Wilson W."/>
            <person name="Wolfe G."/>
            <person name="Wurch L.L."/>
        </authorList>
    </citation>
    <scope>NUCLEOTIDE SEQUENCE</scope>
</reference>
<sequence>MLLEVRLPAEAGVAPPAPFLCEAASSVAVEVALRDAVALSNLRRRISRALASPQPHRHASTNVEVAAGPSLESGDFSTARELLSPSNVRRKAISTRAALLPLLRSLGGDADAAAPGEVSEEGASLLFAGKTLEADRPLSSYFGANDKSKAVVTLCAPPLSPSLRPTDLAAAGGGGGDGGSSDSGGKEEEEGGKAEPPAPVQSKAVGARAGGGGGAALPVGGIRHAGLAGGTCGEGGGGVEAAAMAEATAAGAAGLEAGAAEAAAVAAVAVAAGAGAAGAGFVGKRGLEEGGGEEAVSLSSFFKRARATGPPGEGGGTAGGGAAGGGAARDSAREEEEDEALLSGAQIAALRASSKLRGALGSRELRDLVREIDGAATRELALKRLEAALEDERFHAFSQDVVATLRIGG</sequence>
<evidence type="ECO:0008006" key="4">
    <source>
        <dbReference type="Google" id="ProtNLM"/>
    </source>
</evidence>
<dbReference type="AlphaFoldDB" id="A0A0D3KCL9"/>
<dbReference type="PaxDb" id="2903-EOD33504"/>
<feature type="region of interest" description="Disordered" evidence="1">
    <location>
        <begin position="306"/>
        <end position="339"/>
    </location>
</feature>
<feature type="region of interest" description="Disordered" evidence="1">
    <location>
        <begin position="163"/>
        <end position="209"/>
    </location>
</feature>
<dbReference type="GeneID" id="17278774"/>
<dbReference type="KEGG" id="ehx:EMIHUDRAFT_441586"/>
<keyword evidence="3" id="KW-1185">Reference proteome</keyword>
<evidence type="ECO:0000313" key="3">
    <source>
        <dbReference type="Proteomes" id="UP000013827"/>
    </source>
</evidence>
<dbReference type="RefSeq" id="XP_005785933.1">
    <property type="nucleotide sequence ID" value="XM_005785876.1"/>
</dbReference>
<dbReference type="HOGENOM" id="CLU_673431_0_0_1"/>
<feature type="compositionally biased region" description="Gly residues" evidence="1">
    <location>
        <begin position="311"/>
        <end position="327"/>
    </location>
</feature>
<organism evidence="2 3">
    <name type="scientific">Emiliania huxleyi (strain CCMP1516)</name>
    <dbReference type="NCBI Taxonomy" id="280463"/>
    <lineage>
        <taxon>Eukaryota</taxon>
        <taxon>Haptista</taxon>
        <taxon>Haptophyta</taxon>
        <taxon>Prymnesiophyceae</taxon>
        <taxon>Isochrysidales</taxon>
        <taxon>Noelaerhabdaceae</taxon>
        <taxon>Emiliania</taxon>
    </lineage>
</organism>
<dbReference type="EnsemblProtists" id="EOD33504">
    <property type="protein sequence ID" value="EOD33504"/>
    <property type="gene ID" value="EMIHUDRAFT_441586"/>
</dbReference>